<feature type="region of interest" description="Disordered" evidence="1">
    <location>
        <begin position="161"/>
        <end position="210"/>
    </location>
</feature>
<sequence length="525" mass="56865">PFQYHNGMAFFAPTGGPPVAALPTPQPEPVYHAYAPQPPPASYSPTMLYSCANPSPHIYMSQYPYQQMPIANGPQYIYNGTVTPSTGRSSPVNSPDITSAIIPPPPPPPLPPLPPTQAFYPPTYQTPVPEYCYPPNLYPLYTMIPSQENYIQYNDVSQSMDYPGSNMSSEDASSTASLSVSERTTPGVPQTSALTSENSSASAQNARDTATPVVSLLALEQNGEERDRSVRPCRRLPPPLDDSFIAGEELPVPVPKNYMVFYHSSAALYNPPASIPTAAFFNRSNFPQSRMFYQTTGISPVRNGPNLSRGGRGSFRGRGQSSERVNFPQVPKFPTHFNNNNNNPSITNNNYYTQTTQDYSPGHNLVQSVGGGRGGKNNSRGSHLNSHPSPSPPPAPYSPMARPYTLSGSNPSISCSTPPPQIPQQYMQPRTFYPGPPSQKRFHNNPKKTNGFNNQASTPGNYRNYNNKYKGHLVAGGSTVGKHSLGGAGDAPPNPASSENPSPAPSPNQTLPNEMMTQMKTLTLN</sequence>
<feature type="compositionally biased region" description="Low complexity" evidence="1">
    <location>
        <begin position="338"/>
        <end position="357"/>
    </location>
</feature>
<feature type="region of interest" description="Disordered" evidence="1">
    <location>
        <begin position="296"/>
        <end position="525"/>
    </location>
</feature>
<protein>
    <submittedName>
        <fullName evidence="2">Uncharacterized protein</fullName>
    </submittedName>
</protein>
<feature type="non-terminal residue" evidence="2">
    <location>
        <position position="1"/>
    </location>
</feature>
<evidence type="ECO:0000256" key="1">
    <source>
        <dbReference type="SAM" id="MobiDB-lite"/>
    </source>
</evidence>
<gene>
    <name evidence="2" type="ORF">g.40574</name>
</gene>
<dbReference type="EMBL" id="GEDC01030768">
    <property type="protein sequence ID" value="JAS06530.1"/>
    <property type="molecule type" value="Transcribed_RNA"/>
</dbReference>
<dbReference type="AlphaFoldDB" id="A0A1B6BZW4"/>
<feature type="compositionally biased region" description="Polar residues" evidence="1">
    <location>
        <begin position="447"/>
        <end position="460"/>
    </location>
</feature>
<feature type="compositionally biased region" description="Polar residues" evidence="1">
    <location>
        <begin position="509"/>
        <end position="525"/>
    </location>
</feature>
<organism evidence="2">
    <name type="scientific">Clastoptera arizonana</name>
    <name type="common">Arizona spittle bug</name>
    <dbReference type="NCBI Taxonomy" id="38151"/>
    <lineage>
        <taxon>Eukaryota</taxon>
        <taxon>Metazoa</taxon>
        <taxon>Ecdysozoa</taxon>
        <taxon>Arthropoda</taxon>
        <taxon>Hexapoda</taxon>
        <taxon>Insecta</taxon>
        <taxon>Pterygota</taxon>
        <taxon>Neoptera</taxon>
        <taxon>Paraneoptera</taxon>
        <taxon>Hemiptera</taxon>
        <taxon>Auchenorrhyncha</taxon>
        <taxon>Cercopoidea</taxon>
        <taxon>Clastopteridae</taxon>
        <taxon>Clastoptera</taxon>
    </lineage>
</organism>
<evidence type="ECO:0000313" key="2">
    <source>
        <dbReference type="EMBL" id="JAS06530.1"/>
    </source>
</evidence>
<feature type="compositionally biased region" description="Polar residues" evidence="1">
    <location>
        <begin position="182"/>
        <end position="208"/>
    </location>
</feature>
<feature type="compositionally biased region" description="Low complexity" evidence="1">
    <location>
        <begin position="165"/>
        <end position="181"/>
    </location>
</feature>
<feature type="compositionally biased region" description="Low complexity" evidence="1">
    <location>
        <begin position="376"/>
        <end position="388"/>
    </location>
</feature>
<accession>A0A1B6BZW4</accession>
<proteinExistence type="predicted"/>
<feature type="compositionally biased region" description="Polar residues" evidence="1">
    <location>
        <begin position="406"/>
        <end position="416"/>
    </location>
</feature>
<name>A0A1B6BZW4_9HEMI</name>
<reference evidence="2" key="1">
    <citation type="submission" date="2015-12" db="EMBL/GenBank/DDBJ databases">
        <title>De novo transcriptome assembly of four potential Pierce s Disease insect vectors from Arizona vineyards.</title>
        <authorList>
            <person name="Tassone E.E."/>
        </authorList>
    </citation>
    <scope>NUCLEOTIDE SEQUENCE</scope>
</reference>